<dbReference type="eggNOG" id="COG3221">
    <property type="taxonomic scope" value="Bacteria"/>
</dbReference>
<proteinExistence type="predicted"/>
<name>B1WR62_CROS5</name>
<organism evidence="1 2">
    <name type="scientific">Crocosphaera subtropica (strain ATCC 51142 / BH68)</name>
    <name type="common">Cyanothece sp. (strain ATCC 51142)</name>
    <dbReference type="NCBI Taxonomy" id="43989"/>
    <lineage>
        <taxon>Bacteria</taxon>
        <taxon>Bacillati</taxon>
        <taxon>Cyanobacteriota</taxon>
        <taxon>Cyanophyceae</taxon>
        <taxon>Oscillatoriophycideae</taxon>
        <taxon>Chroococcales</taxon>
        <taxon>Aphanothecaceae</taxon>
        <taxon>Crocosphaera</taxon>
        <taxon>Crocosphaera subtropica</taxon>
    </lineage>
</organism>
<dbReference type="Pfam" id="PF12974">
    <property type="entry name" value="Phosphonate-bd"/>
    <property type="match status" value="1"/>
</dbReference>
<dbReference type="Proteomes" id="UP000001203">
    <property type="component" value="Chromosome circular"/>
</dbReference>
<evidence type="ECO:0000313" key="2">
    <source>
        <dbReference type="Proteomes" id="UP000001203"/>
    </source>
</evidence>
<dbReference type="PANTHER" id="PTHR35841">
    <property type="entry name" value="PHOSPHONATES-BINDING PERIPLASMIC PROTEIN"/>
    <property type="match status" value="1"/>
</dbReference>
<accession>B1WR62</accession>
<dbReference type="KEGG" id="cyt:cce_0769"/>
<dbReference type="Gene3D" id="3.40.190.10">
    <property type="entry name" value="Periplasmic binding protein-like II"/>
    <property type="match status" value="2"/>
</dbReference>
<dbReference type="PANTHER" id="PTHR35841:SF1">
    <property type="entry name" value="PHOSPHONATES-BINDING PERIPLASMIC PROTEIN"/>
    <property type="match status" value="1"/>
</dbReference>
<dbReference type="EMBL" id="CP000806">
    <property type="protein sequence ID" value="ACB50120.1"/>
    <property type="molecule type" value="Genomic_DNA"/>
</dbReference>
<dbReference type="AlphaFoldDB" id="B1WR62"/>
<sequence length="316" mass="35612">MIMLIQSLGKALSLLIISMLVSCQHKPTNSSLANASLTMPSSLVILGEVSDDPTEVFERFQPLANYLTQQFNGEENEIGKVEVAPNMETMARWLKSGKVELYFDSPYPAFLVSEASGSQVILSRWKGGVSSYKSVIITLREQGIKQMDDLRGKKIAFEENFSTSGYMLPYTYLKEQGLILTEKKSDSQSFSEDETTYVFSGSDNNSLQWLVSGRVDAMAMGSVDFQQLPEETRQQFIIIGETQSVPRHVVVISPTLSHNKVMRLKKILLQMNQTDSGQNILEQFEQTTKFAQLPEHQTDIFKEIRPLINSNSNDDW</sequence>
<keyword evidence="2" id="KW-1185">Reference proteome</keyword>
<dbReference type="STRING" id="43989.cce_0769"/>
<dbReference type="SUPFAM" id="SSF53850">
    <property type="entry name" value="Periplasmic binding protein-like II"/>
    <property type="match status" value="1"/>
</dbReference>
<dbReference type="HOGENOM" id="CLU_075317_0_0_3"/>
<protein>
    <submittedName>
        <fullName evidence="1">Periplasmic phosphonate binding protein component</fullName>
    </submittedName>
</protein>
<reference evidence="1 2" key="1">
    <citation type="journal article" date="2008" name="Proc. Natl. Acad. Sci. U.S.A.">
        <title>The genome of Cyanothece 51142, a unicellular diazotrophic cyanobacterium important in the marine nitrogen cycle.</title>
        <authorList>
            <person name="Welsh E.A."/>
            <person name="Liberton M."/>
            <person name="Stoeckel J."/>
            <person name="Loh T."/>
            <person name="Elvitigala T."/>
            <person name="Wang C."/>
            <person name="Wollam A."/>
            <person name="Fulton R.S."/>
            <person name="Clifton S.W."/>
            <person name="Jacobs J.M."/>
            <person name="Aurora R."/>
            <person name="Ghosh B.K."/>
            <person name="Sherman L.A."/>
            <person name="Smith R.D."/>
            <person name="Wilson R.K."/>
            <person name="Pakrasi H.B."/>
        </authorList>
    </citation>
    <scope>NUCLEOTIDE SEQUENCE [LARGE SCALE GENOMIC DNA]</scope>
    <source>
        <strain evidence="2">ATCC 51142 / BH68</strain>
    </source>
</reference>
<evidence type="ECO:0000313" key="1">
    <source>
        <dbReference type="EMBL" id="ACB50120.1"/>
    </source>
</evidence>
<gene>
    <name evidence="1" type="ordered locus">cce_0769</name>
</gene>